<name>A0A840AYG2_9SPHN</name>
<evidence type="ECO:0000259" key="2">
    <source>
        <dbReference type="Pfam" id="PF26604"/>
    </source>
</evidence>
<accession>A0A840AYG2</accession>
<reference evidence="3 4" key="1">
    <citation type="submission" date="2020-08" db="EMBL/GenBank/DDBJ databases">
        <title>Genomic Encyclopedia of Type Strains, Phase IV (KMG-IV): sequencing the most valuable type-strain genomes for metagenomic binning, comparative biology and taxonomic classification.</title>
        <authorList>
            <person name="Goeker M."/>
        </authorList>
    </citation>
    <scope>NUCLEOTIDE SEQUENCE [LARGE SCALE GENOMIC DNA]</scope>
    <source>
        <strain evidence="3 4">DSM 29050</strain>
    </source>
</reference>
<dbReference type="Pfam" id="PF26604">
    <property type="entry name" value="CBU_0592"/>
    <property type="match status" value="1"/>
</dbReference>
<dbReference type="InterPro" id="IPR058058">
    <property type="entry name" value="CBU_0592-like"/>
</dbReference>
<proteinExistence type="predicted"/>
<dbReference type="Proteomes" id="UP000581447">
    <property type="component" value="Unassembled WGS sequence"/>
</dbReference>
<organism evidence="3 4">
    <name type="scientific">Sphingorhabdus rigui</name>
    <dbReference type="NCBI Taxonomy" id="1282858"/>
    <lineage>
        <taxon>Bacteria</taxon>
        <taxon>Pseudomonadati</taxon>
        <taxon>Pseudomonadota</taxon>
        <taxon>Alphaproteobacteria</taxon>
        <taxon>Sphingomonadales</taxon>
        <taxon>Sphingomonadaceae</taxon>
        <taxon>Sphingorhabdus</taxon>
    </lineage>
</organism>
<keyword evidence="1" id="KW-0472">Membrane</keyword>
<feature type="transmembrane region" description="Helical" evidence="1">
    <location>
        <begin position="37"/>
        <end position="56"/>
    </location>
</feature>
<gene>
    <name evidence="3" type="ORF">GGR91_000294</name>
</gene>
<comment type="caution">
    <text evidence="3">The sequence shown here is derived from an EMBL/GenBank/DDBJ whole genome shotgun (WGS) entry which is preliminary data.</text>
</comment>
<dbReference type="AlphaFoldDB" id="A0A840AYG2"/>
<dbReference type="EMBL" id="JACIEA010000001">
    <property type="protein sequence ID" value="MBB3942072.1"/>
    <property type="molecule type" value="Genomic_DNA"/>
</dbReference>
<evidence type="ECO:0000313" key="3">
    <source>
        <dbReference type="EMBL" id="MBB3942072.1"/>
    </source>
</evidence>
<evidence type="ECO:0000313" key="4">
    <source>
        <dbReference type="Proteomes" id="UP000581447"/>
    </source>
</evidence>
<keyword evidence="1" id="KW-1133">Transmembrane helix</keyword>
<feature type="domain" description="CBU-0592-like" evidence="2">
    <location>
        <begin position="10"/>
        <end position="84"/>
    </location>
</feature>
<feature type="transmembrane region" description="Helical" evidence="1">
    <location>
        <begin position="12"/>
        <end position="30"/>
    </location>
</feature>
<evidence type="ECO:0000256" key="1">
    <source>
        <dbReference type="SAM" id="Phobius"/>
    </source>
</evidence>
<dbReference type="NCBIfam" id="NF047864">
    <property type="entry name" value="CBU_0592_membra"/>
    <property type="match status" value="1"/>
</dbReference>
<feature type="transmembrane region" description="Helical" evidence="1">
    <location>
        <begin position="62"/>
        <end position="82"/>
    </location>
</feature>
<dbReference type="RefSeq" id="WP_221204194.1">
    <property type="nucleotide sequence ID" value="NZ_BAABBG010000001.1"/>
</dbReference>
<sequence>MTAYISPFAADLIGFAGSFFIVVAFAYSNLTTQMNALWFNAANFIGAALLTVSLTVNFNLPTMVLEVVWMAIALFGIAKALMARGADKDAAQ</sequence>
<keyword evidence="4" id="KW-1185">Reference proteome</keyword>
<protein>
    <recommendedName>
        <fullName evidence="2">CBU-0592-like domain-containing protein</fullName>
    </recommendedName>
</protein>
<keyword evidence="1" id="KW-0812">Transmembrane</keyword>